<protein>
    <recommendedName>
        <fullName evidence="1">HD-GYP domain-containing protein</fullName>
    </recommendedName>
</protein>
<dbReference type="SUPFAM" id="SSF109604">
    <property type="entry name" value="HD-domain/PDEase-like"/>
    <property type="match status" value="1"/>
</dbReference>
<gene>
    <name evidence="2" type="ORF">LCGC14_1815300</name>
</gene>
<dbReference type="InterPro" id="IPR006675">
    <property type="entry name" value="HDIG_dom"/>
</dbReference>
<reference evidence="2" key="1">
    <citation type="journal article" date="2015" name="Nature">
        <title>Complex archaea that bridge the gap between prokaryotes and eukaryotes.</title>
        <authorList>
            <person name="Spang A."/>
            <person name="Saw J.H."/>
            <person name="Jorgensen S.L."/>
            <person name="Zaremba-Niedzwiedzka K."/>
            <person name="Martijn J."/>
            <person name="Lind A.E."/>
            <person name="van Eijk R."/>
            <person name="Schleper C."/>
            <person name="Guy L."/>
            <person name="Ettema T.J."/>
        </authorList>
    </citation>
    <scope>NUCLEOTIDE SEQUENCE</scope>
</reference>
<accession>A0A0F9JK75</accession>
<feature type="domain" description="HD-GYP" evidence="1">
    <location>
        <begin position="127"/>
        <end position="319"/>
    </location>
</feature>
<dbReference type="AlphaFoldDB" id="A0A0F9JK75"/>
<dbReference type="SMART" id="SM00471">
    <property type="entry name" value="HDc"/>
    <property type="match status" value="1"/>
</dbReference>
<dbReference type="PANTHER" id="PTHR43155">
    <property type="entry name" value="CYCLIC DI-GMP PHOSPHODIESTERASE PA4108-RELATED"/>
    <property type="match status" value="1"/>
</dbReference>
<name>A0A0F9JK75_9ZZZZ</name>
<dbReference type="InterPro" id="IPR037522">
    <property type="entry name" value="HD_GYP_dom"/>
</dbReference>
<dbReference type="Gene3D" id="1.10.3210.10">
    <property type="entry name" value="Hypothetical protein af1432"/>
    <property type="match status" value="1"/>
</dbReference>
<evidence type="ECO:0000313" key="2">
    <source>
        <dbReference type="EMBL" id="KKL99352.1"/>
    </source>
</evidence>
<sequence>MAITRGSLVEDTKVGCDLYLKNRINGDFRYVLFCRGDEIYSNERKRRLIEQSVEKLFIRTVDYASYFRYQEKNLQDILADEKRSSEEKSHVVYNTAKYLVQDLLSDPRSGLNTKVKRATKWVDNTVNYILHDKNAFPSLLKVTTHDYYTYTHSVDISVLALLFGRHIHLDIHNLKCLGIGGLLHDIGKVEIPLDILNKPGKLTKGEFEIIKKHPEMGIEFLKEKEDIDEKSLEVVIQHHENYDGTGYPNGIGGKDIHLFGRISRIIDVYDAITTNRCYRKALTPYDALVEMSEKMENCFEQELFKEFVYFLGPHSQGEK</sequence>
<dbReference type="InterPro" id="IPR003607">
    <property type="entry name" value="HD/PDEase_dom"/>
</dbReference>
<comment type="caution">
    <text evidence="2">The sequence shown here is derived from an EMBL/GenBank/DDBJ whole genome shotgun (WGS) entry which is preliminary data.</text>
</comment>
<evidence type="ECO:0000259" key="1">
    <source>
        <dbReference type="PROSITE" id="PS51832"/>
    </source>
</evidence>
<dbReference type="NCBIfam" id="TIGR00277">
    <property type="entry name" value="HDIG"/>
    <property type="match status" value="1"/>
</dbReference>
<dbReference type="PANTHER" id="PTHR43155:SF2">
    <property type="entry name" value="CYCLIC DI-GMP PHOSPHODIESTERASE PA4108"/>
    <property type="match status" value="1"/>
</dbReference>
<proteinExistence type="predicted"/>
<dbReference type="Pfam" id="PF13487">
    <property type="entry name" value="HD_5"/>
    <property type="match status" value="1"/>
</dbReference>
<dbReference type="PROSITE" id="PS51832">
    <property type="entry name" value="HD_GYP"/>
    <property type="match status" value="1"/>
</dbReference>
<dbReference type="EMBL" id="LAZR01017698">
    <property type="protein sequence ID" value="KKL99352.1"/>
    <property type="molecule type" value="Genomic_DNA"/>
</dbReference>
<dbReference type="CDD" id="cd00077">
    <property type="entry name" value="HDc"/>
    <property type="match status" value="1"/>
</dbReference>
<organism evidence="2">
    <name type="scientific">marine sediment metagenome</name>
    <dbReference type="NCBI Taxonomy" id="412755"/>
    <lineage>
        <taxon>unclassified sequences</taxon>
        <taxon>metagenomes</taxon>
        <taxon>ecological metagenomes</taxon>
    </lineage>
</organism>